<dbReference type="PANTHER" id="PTHR34706:SF1">
    <property type="entry name" value="VWFA DOMAIN-CONTAINING PROTEIN"/>
    <property type="match status" value="1"/>
</dbReference>
<dbReference type="SUPFAM" id="SSF53300">
    <property type="entry name" value="vWA-like"/>
    <property type="match status" value="1"/>
</dbReference>
<evidence type="ECO:0000313" key="2">
    <source>
        <dbReference type="Proteomes" id="UP000663833"/>
    </source>
</evidence>
<dbReference type="EMBL" id="CAJNYD010004193">
    <property type="protein sequence ID" value="CAF3578189.1"/>
    <property type="molecule type" value="Genomic_DNA"/>
</dbReference>
<dbReference type="AlphaFoldDB" id="A0A818LM23"/>
<dbReference type="InterPro" id="IPR036465">
    <property type="entry name" value="vWFA_dom_sf"/>
</dbReference>
<protein>
    <recommendedName>
        <fullName evidence="3">VWFA domain-containing protein</fullName>
    </recommendedName>
</protein>
<proteinExistence type="predicted"/>
<dbReference type="Gene3D" id="3.40.50.410">
    <property type="entry name" value="von Willebrand factor, type A domain"/>
    <property type="match status" value="1"/>
</dbReference>
<dbReference type="Proteomes" id="UP000663833">
    <property type="component" value="Unassembled WGS sequence"/>
</dbReference>
<sequence length="301" mass="34579">MSRKACIETARDSTNFVNCYNYHSVQDDNRQHIVSDEELNAKFQQFIRRYEINNAFAEKLRSLKGYEIVFICDDSASMNTELSDVSGPYDRAPTRWDELKRTVSIVVDLASTLDPDGVDVYFLNREPIYHVRSSDELEIMFALPPEGATPVVRVFRQILRDKKAQIQERNLLILLATDGAPTDDYGNLKVQELRQFLLSERKPTKRIPVTIIACTDDKEAMSYLNDWDTTIPNLDVVDDYKNEKQEILKCQGKSFPFSYGDYVVKILMGGVDSWFDELDEKKVSTDAFEGARSGTTDYSKR</sequence>
<gene>
    <name evidence="1" type="ORF">LUA448_LOCUS29307</name>
</gene>
<name>A0A818LM23_9BILA</name>
<organism evidence="1 2">
    <name type="scientific">Rotaria socialis</name>
    <dbReference type="NCBI Taxonomy" id="392032"/>
    <lineage>
        <taxon>Eukaryota</taxon>
        <taxon>Metazoa</taxon>
        <taxon>Spiralia</taxon>
        <taxon>Gnathifera</taxon>
        <taxon>Rotifera</taxon>
        <taxon>Eurotatoria</taxon>
        <taxon>Bdelloidea</taxon>
        <taxon>Philodinida</taxon>
        <taxon>Philodinidae</taxon>
        <taxon>Rotaria</taxon>
    </lineage>
</organism>
<accession>A0A818LM23</accession>
<dbReference type="PANTHER" id="PTHR34706">
    <property type="entry name" value="SLR1338 PROTEIN"/>
    <property type="match status" value="1"/>
</dbReference>
<reference evidence="1" key="1">
    <citation type="submission" date="2021-02" db="EMBL/GenBank/DDBJ databases">
        <authorList>
            <person name="Nowell W R."/>
        </authorList>
    </citation>
    <scope>NUCLEOTIDE SEQUENCE</scope>
</reference>
<comment type="caution">
    <text evidence="1">The sequence shown here is derived from an EMBL/GenBank/DDBJ whole genome shotgun (WGS) entry which is preliminary data.</text>
</comment>
<evidence type="ECO:0000313" key="1">
    <source>
        <dbReference type="EMBL" id="CAF3578189.1"/>
    </source>
</evidence>
<evidence type="ECO:0008006" key="3">
    <source>
        <dbReference type="Google" id="ProtNLM"/>
    </source>
</evidence>